<evidence type="ECO:0000313" key="3">
    <source>
        <dbReference type="Proteomes" id="UP000218811"/>
    </source>
</evidence>
<proteinExistence type="predicted"/>
<dbReference type="AlphaFoldDB" id="A0A2H3IYY9"/>
<keyword evidence="1" id="KW-1133">Transmembrane helix</keyword>
<evidence type="ECO:0000256" key="1">
    <source>
        <dbReference type="SAM" id="Phobius"/>
    </source>
</evidence>
<keyword evidence="1" id="KW-0812">Transmembrane</keyword>
<dbReference type="EMBL" id="KB467843">
    <property type="protein sequence ID" value="PCH35210.1"/>
    <property type="molecule type" value="Genomic_DNA"/>
</dbReference>
<protein>
    <submittedName>
        <fullName evidence="2">Uncharacterized protein</fullName>
    </submittedName>
</protein>
<feature type="transmembrane region" description="Helical" evidence="1">
    <location>
        <begin position="7"/>
        <end position="24"/>
    </location>
</feature>
<keyword evidence="1" id="KW-0472">Membrane</keyword>
<name>A0A2H3IYY9_WOLCO</name>
<gene>
    <name evidence="2" type="ORF">WOLCODRAFT_155883</name>
</gene>
<reference evidence="2 3" key="1">
    <citation type="journal article" date="2012" name="Science">
        <title>The Paleozoic origin of enzymatic lignin decomposition reconstructed from 31 fungal genomes.</title>
        <authorList>
            <person name="Floudas D."/>
            <person name="Binder M."/>
            <person name="Riley R."/>
            <person name="Barry K."/>
            <person name="Blanchette R.A."/>
            <person name="Henrissat B."/>
            <person name="Martinez A.T."/>
            <person name="Otillar R."/>
            <person name="Spatafora J.W."/>
            <person name="Yadav J.S."/>
            <person name="Aerts A."/>
            <person name="Benoit I."/>
            <person name="Boyd A."/>
            <person name="Carlson A."/>
            <person name="Copeland A."/>
            <person name="Coutinho P.M."/>
            <person name="de Vries R.P."/>
            <person name="Ferreira P."/>
            <person name="Findley K."/>
            <person name="Foster B."/>
            <person name="Gaskell J."/>
            <person name="Glotzer D."/>
            <person name="Gorecki P."/>
            <person name="Heitman J."/>
            <person name="Hesse C."/>
            <person name="Hori C."/>
            <person name="Igarashi K."/>
            <person name="Jurgens J.A."/>
            <person name="Kallen N."/>
            <person name="Kersten P."/>
            <person name="Kohler A."/>
            <person name="Kuees U."/>
            <person name="Kumar T.K.A."/>
            <person name="Kuo A."/>
            <person name="LaButti K."/>
            <person name="Larrondo L.F."/>
            <person name="Lindquist E."/>
            <person name="Ling A."/>
            <person name="Lombard V."/>
            <person name="Lucas S."/>
            <person name="Lundell T."/>
            <person name="Martin R."/>
            <person name="McLaughlin D.J."/>
            <person name="Morgenstern I."/>
            <person name="Morin E."/>
            <person name="Murat C."/>
            <person name="Nagy L.G."/>
            <person name="Nolan M."/>
            <person name="Ohm R.A."/>
            <person name="Patyshakuliyeva A."/>
            <person name="Rokas A."/>
            <person name="Ruiz-Duenas F.J."/>
            <person name="Sabat G."/>
            <person name="Salamov A."/>
            <person name="Samejima M."/>
            <person name="Schmutz J."/>
            <person name="Slot J.C."/>
            <person name="St John F."/>
            <person name="Stenlid J."/>
            <person name="Sun H."/>
            <person name="Sun S."/>
            <person name="Syed K."/>
            <person name="Tsang A."/>
            <person name="Wiebenga A."/>
            <person name="Young D."/>
            <person name="Pisabarro A."/>
            <person name="Eastwood D.C."/>
            <person name="Martin F."/>
            <person name="Cullen D."/>
            <person name="Grigoriev I.V."/>
            <person name="Hibbett D.S."/>
        </authorList>
    </citation>
    <scope>NUCLEOTIDE SEQUENCE [LARGE SCALE GENOMIC DNA]</scope>
    <source>
        <strain evidence="2 3">MD-104</strain>
    </source>
</reference>
<accession>A0A2H3IYY9</accession>
<dbReference type="Proteomes" id="UP000218811">
    <property type="component" value="Unassembled WGS sequence"/>
</dbReference>
<organism evidence="2 3">
    <name type="scientific">Wolfiporia cocos (strain MD-104)</name>
    <name type="common">Brown rot fungus</name>
    <dbReference type="NCBI Taxonomy" id="742152"/>
    <lineage>
        <taxon>Eukaryota</taxon>
        <taxon>Fungi</taxon>
        <taxon>Dikarya</taxon>
        <taxon>Basidiomycota</taxon>
        <taxon>Agaricomycotina</taxon>
        <taxon>Agaricomycetes</taxon>
        <taxon>Polyporales</taxon>
        <taxon>Phaeolaceae</taxon>
        <taxon>Wolfiporia</taxon>
    </lineage>
</organism>
<sequence>MVISKSVAIAVRAISTSVSIALLSQITSVWIWAIFSYTGAHLSLDVRVLARKRNSREVDTPVILNDIPDIPLDEQPQQSPVEVHELVSRAY</sequence>
<keyword evidence="3" id="KW-1185">Reference proteome</keyword>
<evidence type="ECO:0000313" key="2">
    <source>
        <dbReference type="EMBL" id="PCH35210.1"/>
    </source>
</evidence>